<dbReference type="KEGG" id="vg:55620330"/>
<keyword evidence="3" id="KW-1185">Reference proteome</keyword>
<name>A0A514A8M9_9CAUD</name>
<dbReference type="GeneID" id="55620330"/>
<reference evidence="2 3" key="1">
    <citation type="submission" date="2019-06" db="EMBL/GenBank/DDBJ databases">
        <authorList>
            <person name="Fakulujo A."/>
            <person name="Fiaz D."/>
            <person name="Garg S."/>
            <person name="Gordon G."/>
            <person name="Haider Z."/>
            <person name="Hale A."/>
            <person name="Hodges K."/>
            <person name="Jacob L."/>
            <person name="Kandil F."/>
            <person name="Kincaid V."/>
            <person name="Melchor-Guerra M."/>
            <person name="Morrelli A."/>
            <person name="Morris R."/>
            <person name="Nawaz M."/>
            <person name="Nguyen N."/>
            <person name="Omair A."/>
            <person name="Pray J."/>
            <person name="Saleem H."/>
            <person name="Saravane K."/>
            <person name="Sharma A."/>
            <person name="Singh A."/>
            <person name="Walston M."/>
            <person name="Zaman H."/>
            <person name="Puthuveetil N."/>
            <person name="Do L."/>
            <person name="Islam N."/>
            <person name="Johnson A."/>
        </authorList>
    </citation>
    <scope>NUCLEOTIDE SEQUENCE [LARGE SCALE GENOMIC DNA]</scope>
</reference>
<evidence type="ECO:0000256" key="1">
    <source>
        <dbReference type="SAM" id="MobiDB-lite"/>
    </source>
</evidence>
<dbReference type="RefSeq" id="YP_009849866.1">
    <property type="nucleotide sequence ID" value="NC_048796.1"/>
</dbReference>
<evidence type="ECO:0008006" key="4">
    <source>
        <dbReference type="Google" id="ProtNLM"/>
    </source>
</evidence>
<dbReference type="EMBL" id="MN038177">
    <property type="protein sequence ID" value="QDH49615.1"/>
    <property type="molecule type" value="Genomic_DNA"/>
</dbReference>
<evidence type="ECO:0000313" key="3">
    <source>
        <dbReference type="Proteomes" id="UP000319711"/>
    </source>
</evidence>
<accession>A0A514A8M9</accession>
<dbReference type="Proteomes" id="UP000319711">
    <property type="component" value="Segment"/>
</dbReference>
<protein>
    <recommendedName>
        <fullName evidence="4">Virion structural protein</fullName>
    </recommendedName>
</protein>
<evidence type="ECO:0000313" key="2">
    <source>
        <dbReference type="EMBL" id="QDH49615.1"/>
    </source>
</evidence>
<feature type="compositionally biased region" description="Polar residues" evidence="1">
    <location>
        <begin position="1"/>
        <end position="10"/>
    </location>
</feature>
<feature type="region of interest" description="Disordered" evidence="1">
    <location>
        <begin position="1"/>
        <end position="37"/>
    </location>
</feature>
<sequence>MFQQKVNRNYPTGFPGDIVRDGPKRAKPGRIGSANDVANGNTNRISRVFGYASDQSYSGQNGQVKTLGAFNTEVTLGGANFYGVLGHPKHYVLYGGQDGALSATYDLPQYFEGEFFDMVTGLVAEIFNFGTTAQSIQYGAQLYYVPVGLAANPNKIPLGALVAVNPGDTAPEGLLPIPNSMVTNPVDLAASSATAAVNTWTIIQLTQ</sequence>
<proteinExistence type="predicted"/>
<organism evidence="2 3">
    <name type="scientific">Pantoea phage Kyle</name>
    <dbReference type="NCBI Taxonomy" id="2589665"/>
    <lineage>
        <taxon>Viruses</taxon>
        <taxon>Duplodnaviria</taxon>
        <taxon>Heunggongvirae</taxon>
        <taxon>Uroviricota</taxon>
        <taxon>Caudoviricetes</taxon>
        <taxon>Lindbergviridae</taxon>
        <taxon>Kylevirus</taxon>
        <taxon>Kylevirus kyle</taxon>
    </lineage>
</organism>
<dbReference type="Pfam" id="PF22758">
    <property type="entry name" value="Phage_cement"/>
    <property type="match status" value="1"/>
</dbReference>
<dbReference type="InterPro" id="IPR054438">
    <property type="entry name" value="Struct_cement_gp24/gp6"/>
</dbReference>
<gene>
    <name evidence="2" type="primary">31</name>
    <name evidence="2" type="ORF">KYLE_34</name>
</gene>